<feature type="region of interest" description="Disordered" evidence="1">
    <location>
        <begin position="490"/>
        <end position="512"/>
    </location>
</feature>
<proteinExistence type="predicted"/>
<dbReference type="PROSITE" id="PS51900">
    <property type="entry name" value="CB"/>
    <property type="match status" value="1"/>
</dbReference>
<organism evidence="3 4">
    <name type="scientific">Mugilogobius chulae</name>
    <name type="common">yellowstripe goby</name>
    <dbReference type="NCBI Taxonomy" id="88201"/>
    <lineage>
        <taxon>Eukaryota</taxon>
        <taxon>Metazoa</taxon>
        <taxon>Chordata</taxon>
        <taxon>Craniata</taxon>
        <taxon>Vertebrata</taxon>
        <taxon>Euteleostomi</taxon>
        <taxon>Actinopterygii</taxon>
        <taxon>Neopterygii</taxon>
        <taxon>Teleostei</taxon>
        <taxon>Neoteleostei</taxon>
        <taxon>Acanthomorphata</taxon>
        <taxon>Gobiaria</taxon>
        <taxon>Gobiiformes</taxon>
        <taxon>Gobioidei</taxon>
        <taxon>Gobiidae</taxon>
        <taxon>Gobionellinae</taxon>
        <taxon>Mugilogobius</taxon>
    </lineage>
</organism>
<dbReference type="PANTHER" id="PTHR47306:SF2">
    <property type="entry name" value="CORE-BINDING (CB) DOMAIN-CONTAINING PROTEIN"/>
    <property type="match status" value="1"/>
</dbReference>
<dbReference type="InterPro" id="IPR044068">
    <property type="entry name" value="CB"/>
</dbReference>
<gene>
    <name evidence="3" type="ORF">WMY93_008537</name>
</gene>
<feature type="region of interest" description="Disordered" evidence="1">
    <location>
        <begin position="67"/>
        <end position="126"/>
    </location>
</feature>
<evidence type="ECO:0000259" key="2">
    <source>
        <dbReference type="PROSITE" id="PS51900"/>
    </source>
</evidence>
<protein>
    <recommendedName>
        <fullName evidence="2">Core-binding (CB) domain-containing protein</fullName>
    </recommendedName>
</protein>
<accession>A0AAW0PST1</accession>
<evidence type="ECO:0000313" key="4">
    <source>
        <dbReference type="Proteomes" id="UP001460270"/>
    </source>
</evidence>
<evidence type="ECO:0000313" key="3">
    <source>
        <dbReference type="EMBL" id="KAK7926227.1"/>
    </source>
</evidence>
<sequence>MCDNSKAVDRRVVYCLLCLKPTETIATHLARVCMKANTPEERQAEMLRAKESTKIWTREGRLRTRGFLIQNDTADSGTTEADDPSTSAAELPASPLASSSSPTEAPPSEDQPHSALETDPSWQRPTPQFTTRLRARMQQKNLYAKFSTDNPLLQEFKQHLSAVLQIPNYQQEVDNVSRVLRYIQPTGEDINLDFLDNTTVLGEYFEQLKKVGQSPATRINYIKSLIQFIKFLKLSCGATDLSIVQKCQHYQEFLTVLRKPISKSHSKDLCDKRHGYLLGPKTSVHKLRAVLREAKNDILGIFGRFLSGEDVTEEEKTRYRYYCEAILIFGHLQLPGAVEGLTVSHRMGSEATINRRVIVAVKSHKTANSQVAPFALTEEEAALINQYYLSIRSDHVWDDSDSSDSERFFLAKNGKPINSATNDVRRLHEVYKCPNVTSQEIRRAAEMECSNLLTDEQKNGLAYYLASTATQAHYRMRHPVNTANLVELVTGGNSDESDAGRSSQKRPHPVSEAENFCSFQQSFPVTLDGKPPNKLARSGAGFGEDRALYDRWRAQQFKMRETRLLGK</sequence>
<evidence type="ECO:0000256" key="1">
    <source>
        <dbReference type="SAM" id="MobiDB-lite"/>
    </source>
</evidence>
<feature type="domain" description="Core-binding (CB)" evidence="2">
    <location>
        <begin position="147"/>
        <end position="233"/>
    </location>
</feature>
<feature type="compositionally biased region" description="Polar residues" evidence="1">
    <location>
        <begin position="70"/>
        <end position="79"/>
    </location>
</feature>
<name>A0AAW0PST1_9GOBI</name>
<dbReference type="Proteomes" id="UP001460270">
    <property type="component" value="Unassembled WGS sequence"/>
</dbReference>
<comment type="caution">
    <text evidence="3">The sequence shown here is derived from an EMBL/GenBank/DDBJ whole genome shotgun (WGS) entry which is preliminary data.</text>
</comment>
<dbReference type="AlphaFoldDB" id="A0AAW0PST1"/>
<reference evidence="4" key="1">
    <citation type="submission" date="2024-04" db="EMBL/GenBank/DDBJ databases">
        <title>Salinicola lusitanus LLJ914,a marine bacterium isolated from the Okinawa Trough.</title>
        <authorList>
            <person name="Li J."/>
        </authorList>
    </citation>
    <scope>NUCLEOTIDE SEQUENCE [LARGE SCALE GENOMIC DNA]</scope>
</reference>
<feature type="compositionally biased region" description="Low complexity" evidence="1">
    <location>
        <begin position="84"/>
        <end position="108"/>
    </location>
</feature>
<keyword evidence="4" id="KW-1185">Reference proteome</keyword>
<dbReference type="EMBL" id="JBBPFD010000005">
    <property type="protein sequence ID" value="KAK7926227.1"/>
    <property type="molecule type" value="Genomic_DNA"/>
</dbReference>
<dbReference type="PANTHER" id="PTHR47306">
    <property type="entry name" value="SI:CH211-178J18.4-RELATED"/>
    <property type="match status" value="1"/>
</dbReference>